<evidence type="ECO:0000256" key="1">
    <source>
        <dbReference type="ARBA" id="ARBA00022553"/>
    </source>
</evidence>
<accession>A0AAD5T8M2</accession>
<organism evidence="5 6">
    <name type="scientific">Physocladia obscura</name>
    <dbReference type="NCBI Taxonomy" id="109957"/>
    <lineage>
        <taxon>Eukaryota</taxon>
        <taxon>Fungi</taxon>
        <taxon>Fungi incertae sedis</taxon>
        <taxon>Chytridiomycota</taxon>
        <taxon>Chytridiomycota incertae sedis</taxon>
        <taxon>Chytridiomycetes</taxon>
        <taxon>Chytridiales</taxon>
        <taxon>Chytriomycetaceae</taxon>
        <taxon>Physocladia</taxon>
    </lineage>
</organism>
<protein>
    <submittedName>
        <fullName evidence="5">Uncharacterized protein</fullName>
    </submittedName>
</protein>
<feature type="coiled-coil region" evidence="4">
    <location>
        <begin position="261"/>
        <end position="341"/>
    </location>
</feature>
<dbReference type="PANTHER" id="PTHR22988:SF71">
    <property type="entry name" value="CITRON RHO-INTERACTING KINASE"/>
    <property type="match status" value="1"/>
</dbReference>
<dbReference type="GO" id="GO:0005737">
    <property type="term" value="C:cytoplasm"/>
    <property type="evidence" value="ECO:0007669"/>
    <property type="project" value="TreeGrafter"/>
</dbReference>
<evidence type="ECO:0000313" key="6">
    <source>
        <dbReference type="Proteomes" id="UP001211907"/>
    </source>
</evidence>
<evidence type="ECO:0000256" key="3">
    <source>
        <dbReference type="ARBA" id="ARBA00048679"/>
    </source>
</evidence>
<feature type="coiled-coil region" evidence="4">
    <location>
        <begin position="685"/>
        <end position="740"/>
    </location>
</feature>
<dbReference type="GO" id="GO:0004674">
    <property type="term" value="F:protein serine/threonine kinase activity"/>
    <property type="evidence" value="ECO:0007669"/>
    <property type="project" value="UniProtKB-EC"/>
</dbReference>
<feature type="coiled-coil region" evidence="4">
    <location>
        <begin position="771"/>
        <end position="819"/>
    </location>
</feature>
<feature type="coiled-coil region" evidence="4">
    <location>
        <begin position="463"/>
        <end position="595"/>
    </location>
</feature>
<evidence type="ECO:0000313" key="5">
    <source>
        <dbReference type="EMBL" id="KAJ3126397.1"/>
    </source>
</evidence>
<keyword evidence="6" id="KW-1185">Reference proteome</keyword>
<sequence>MLSTSNSFTTLALYDGNEDVEIQAMIERKELEQEKRESQIAACRALAALRWRWLLRNDDDKFSNITSANVGQDESLNTLAEQAVATAKYQQAIFEKTQVYRVTESFDLESESLCDESDTEKRLILFERALVRSENDARILRAKLKKARALLPHGAKIDTCLEILDVQKIEPMLTIKHEIVEISSQDKIDLAYPNGPQISLLQAQLSALTETLTSSNRQTAALKLKIKSLELNLEVSQTSVTEISAKCTHLEEKCVERDNELNYVQQELETCERELRDAESTHTKEIEVLENKLRETEEEADFAQSKVVELKNLINILEKERDRLGSEKEDLVAKIDQHKKKETETANFVNELHEVVVSTRAERNLSFVKVENLSLENVKLLETITELSEALKEKDFELYQTKNESLVSVEALADVKQALSNTIHEFSAKLAANENLRDEFEKSTIKDANKVLAIAQNEFTASIKERDAEISMYREKIASLEEQLENSRNSEQNYKNTEQNLIEALNLAKAQLATSENTRKKLEIELEESTQQVEEVVYRLQEKEAHFADLEAIIKQLQNKQKESEIFICGRDASFQELEENLLQLQSKLKESESLMDRSGADYCARISILETDLTDSQANTVKLAKTLEEMLHKMENMNRELSIQLESGKRELNEAHEGVLKLKEVEKKLLEQLATKQANFTQVKQNILSQVLGLEEELSQLKAQLEEKDLMNNDLQCQLDTAHAKISKLSDEAAQLFNKLNSMSEVPSCTKDFDFSYQSGDIPESLSKLKELQQEEISGLQDQNKLLVDEVQHSQTVILSLTSEISKLQKRLESMNVLSPLAMSTTKNCDLNTAATSRVLTDILDNFNPAVSFIDSNNSMLHQSTPILSSSFMEDQKTIDATTSYPFAQHPCASSFDSKNNFDISMNKYHVTPPPQPYSNFHSRTSSTPEGKAEDIMIELMQRQHFEREMDLYSQLVAIQRHSITSIDALRTQLQQEVRAGMSLRANLKSLQSEIGKLLRVKALARKARDSVARALAVLVEGVDVGDKEVCCGTCHYLKNKLKGMEIVIEEERQKALKVREDMLVELEKLC</sequence>
<dbReference type="AlphaFoldDB" id="A0AAD5T8M2"/>
<evidence type="ECO:0000256" key="2">
    <source>
        <dbReference type="ARBA" id="ARBA00047899"/>
    </source>
</evidence>
<comment type="caution">
    <text evidence="5">The sequence shown here is derived from an EMBL/GenBank/DDBJ whole genome shotgun (WGS) entry which is preliminary data.</text>
</comment>
<keyword evidence="1" id="KW-0597">Phosphoprotein</keyword>
<comment type="catalytic activity">
    <reaction evidence="2">
        <text>L-threonyl-[protein] + ATP = O-phospho-L-threonyl-[protein] + ADP + H(+)</text>
        <dbReference type="Rhea" id="RHEA:46608"/>
        <dbReference type="Rhea" id="RHEA-COMP:11060"/>
        <dbReference type="Rhea" id="RHEA-COMP:11605"/>
        <dbReference type="ChEBI" id="CHEBI:15378"/>
        <dbReference type="ChEBI" id="CHEBI:30013"/>
        <dbReference type="ChEBI" id="CHEBI:30616"/>
        <dbReference type="ChEBI" id="CHEBI:61977"/>
        <dbReference type="ChEBI" id="CHEBI:456216"/>
        <dbReference type="EC" id="2.7.11.1"/>
    </reaction>
</comment>
<keyword evidence="4" id="KW-0175">Coiled coil</keyword>
<dbReference type="GO" id="GO:0031032">
    <property type="term" value="P:actomyosin structure organization"/>
    <property type="evidence" value="ECO:0007669"/>
    <property type="project" value="TreeGrafter"/>
</dbReference>
<gene>
    <name evidence="5" type="ORF">HK100_010273</name>
</gene>
<comment type="catalytic activity">
    <reaction evidence="3">
        <text>L-seryl-[protein] + ATP = O-phospho-L-seryl-[protein] + ADP + H(+)</text>
        <dbReference type="Rhea" id="RHEA:17989"/>
        <dbReference type="Rhea" id="RHEA-COMP:9863"/>
        <dbReference type="Rhea" id="RHEA-COMP:11604"/>
        <dbReference type="ChEBI" id="CHEBI:15378"/>
        <dbReference type="ChEBI" id="CHEBI:29999"/>
        <dbReference type="ChEBI" id="CHEBI:30616"/>
        <dbReference type="ChEBI" id="CHEBI:83421"/>
        <dbReference type="ChEBI" id="CHEBI:456216"/>
        <dbReference type="EC" id="2.7.11.1"/>
    </reaction>
</comment>
<dbReference type="GO" id="GO:0005856">
    <property type="term" value="C:cytoskeleton"/>
    <property type="evidence" value="ECO:0007669"/>
    <property type="project" value="TreeGrafter"/>
</dbReference>
<dbReference type="SUPFAM" id="SSF57997">
    <property type="entry name" value="Tropomyosin"/>
    <property type="match status" value="1"/>
</dbReference>
<reference evidence="5" key="1">
    <citation type="submission" date="2020-05" db="EMBL/GenBank/DDBJ databases">
        <title>Phylogenomic resolution of chytrid fungi.</title>
        <authorList>
            <person name="Stajich J.E."/>
            <person name="Amses K."/>
            <person name="Simmons R."/>
            <person name="Seto K."/>
            <person name="Myers J."/>
            <person name="Bonds A."/>
            <person name="Quandt C.A."/>
            <person name="Barry K."/>
            <person name="Liu P."/>
            <person name="Grigoriev I."/>
            <person name="Longcore J.E."/>
            <person name="James T.Y."/>
        </authorList>
    </citation>
    <scope>NUCLEOTIDE SEQUENCE</scope>
    <source>
        <strain evidence="5">JEL0513</strain>
    </source>
</reference>
<dbReference type="InterPro" id="IPR050839">
    <property type="entry name" value="Rho-assoc_Ser/Thr_Kinase"/>
</dbReference>
<dbReference type="Gene3D" id="1.20.5.170">
    <property type="match status" value="1"/>
</dbReference>
<evidence type="ECO:0000256" key="4">
    <source>
        <dbReference type="SAM" id="Coils"/>
    </source>
</evidence>
<dbReference type="Proteomes" id="UP001211907">
    <property type="component" value="Unassembled WGS sequence"/>
</dbReference>
<feature type="coiled-coil region" evidence="4">
    <location>
        <begin position="621"/>
        <end position="652"/>
    </location>
</feature>
<dbReference type="PANTHER" id="PTHR22988">
    <property type="entry name" value="MYOTONIC DYSTROPHY S/T KINASE-RELATED"/>
    <property type="match status" value="1"/>
</dbReference>
<name>A0AAD5T8M2_9FUNG</name>
<proteinExistence type="predicted"/>
<dbReference type="EMBL" id="JADGJH010000561">
    <property type="protein sequence ID" value="KAJ3126397.1"/>
    <property type="molecule type" value="Genomic_DNA"/>
</dbReference>